<dbReference type="EMBL" id="JACASF010000021">
    <property type="protein sequence ID" value="KAF6407478.1"/>
    <property type="molecule type" value="Genomic_DNA"/>
</dbReference>
<dbReference type="PRINTS" id="PR01546">
    <property type="entry name" value="YEAST73DUF"/>
</dbReference>
<dbReference type="PANTHER" id="PTHR13027">
    <property type="entry name" value="SAND PROTEIN-RELATED"/>
    <property type="match status" value="1"/>
</dbReference>
<feature type="domain" description="FUZ/MON1/HPS1 third Longin" evidence="4">
    <location>
        <begin position="58"/>
        <end position="114"/>
    </location>
</feature>
<name>A0A7J8C9D1_MOLMO</name>
<evidence type="ECO:0000259" key="4">
    <source>
        <dbReference type="Pfam" id="PF19038"/>
    </source>
</evidence>
<evidence type="ECO:0000256" key="3">
    <source>
        <dbReference type="SAM" id="MobiDB-lite"/>
    </source>
</evidence>
<dbReference type="InterPro" id="IPR043970">
    <property type="entry name" value="FUZ/MON1/HPS1_longin_3"/>
</dbReference>
<dbReference type="GO" id="GO:0016192">
    <property type="term" value="P:vesicle-mediated transport"/>
    <property type="evidence" value="ECO:0007669"/>
    <property type="project" value="InterPro"/>
</dbReference>
<feature type="region of interest" description="Disordered" evidence="3">
    <location>
        <begin position="124"/>
        <end position="148"/>
    </location>
</feature>
<accession>A0A7J8C9D1</accession>
<feature type="compositionally biased region" description="Low complexity" evidence="3">
    <location>
        <begin position="1"/>
        <end position="13"/>
    </location>
</feature>
<dbReference type="PANTHER" id="PTHR13027:SF13">
    <property type="entry name" value="VACUOLAR FUSION PROTEIN MON1 HOMOLOG B"/>
    <property type="match status" value="1"/>
</dbReference>
<protein>
    <recommendedName>
        <fullName evidence="2">Vacuolar fusion protein MON1 homolog</fullName>
    </recommendedName>
</protein>
<evidence type="ECO:0000256" key="2">
    <source>
        <dbReference type="RuleBase" id="RU367048"/>
    </source>
</evidence>
<comment type="caution">
    <text evidence="5">The sequence shown here is derived from an EMBL/GenBank/DDBJ whole genome shotgun (WGS) entry which is preliminary data.</text>
</comment>
<dbReference type="Pfam" id="PF19038">
    <property type="entry name" value="Fuz_longin_3"/>
    <property type="match status" value="1"/>
</dbReference>
<feature type="compositionally biased region" description="Polar residues" evidence="3">
    <location>
        <begin position="137"/>
        <end position="148"/>
    </location>
</feature>
<comment type="function">
    <text evidence="2">Plays an important role in membrane trafficking through the secretory apparatus.</text>
</comment>
<comment type="similarity">
    <text evidence="1 2">Belongs to the MON1/SAND family.</text>
</comment>
<feature type="compositionally biased region" description="Basic and acidic residues" evidence="3">
    <location>
        <begin position="33"/>
        <end position="44"/>
    </location>
</feature>
<evidence type="ECO:0000256" key="1">
    <source>
        <dbReference type="ARBA" id="ARBA00008968"/>
    </source>
</evidence>
<proteinExistence type="inferred from homology"/>
<evidence type="ECO:0000313" key="6">
    <source>
        <dbReference type="Proteomes" id="UP000550707"/>
    </source>
</evidence>
<evidence type="ECO:0000313" key="5">
    <source>
        <dbReference type="EMBL" id="KAF6407478.1"/>
    </source>
</evidence>
<gene>
    <name evidence="5" type="ORF">HJG59_012354</name>
</gene>
<keyword evidence="6" id="KW-1185">Reference proteome</keyword>
<sequence>MEAGGDTAAPAPGDAEDLEDTRFPSEEAADGGGVHEDPTDFGDRDQEETGSETKDQPPTLLSPLRLIYHVAEKETLLAWVTSKFELYTCLSPLVTKAGAILVVTKLLRWVKKEEDRLFIRYPPKYSTPPAPSSASTDQASHNGLFTGP</sequence>
<dbReference type="GO" id="GO:0006623">
    <property type="term" value="P:protein targeting to vacuole"/>
    <property type="evidence" value="ECO:0007669"/>
    <property type="project" value="UniProtKB-UniRule"/>
</dbReference>
<organism evidence="5 6">
    <name type="scientific">Molossus molossus</name>
    <name type="common">Pallas' mastiff bat</name>
    <name type="synonym">Vespertilio molossus</name>
    <dbReference type="NCBI Taxonomy" id="27622"/>
    <lineage>
        <taxon>Eukaryota</taxon>
        <taxon>Metazoa</taxon>
        <taxon>Chordata</taxon>
        <taxon>Craniata</taxon>
        <taxon>Vertebrata</taxon>
        <taxon>Euteleostomi</taxon>
        <taxon>Mammalia</taxon>
        <taxon>Eutheria</taxon>
        <taxon>Laurasiatheria</taxon>
        <taxon>Chiroptera</taxon>
        <taxon>Yangochiroptera</taxon>
        <taxon>Molossidae</taxon>
        <taxon>Molossus</taxon>
    </lineage>
</organism>
<feature type="region of interest" description="Disordered" evidence="3">
    <location>
        <begin position="1"/>
        <end position="61"/>
    </location>
</feature>
<reference evidence="5 6" key="1">
    <citation type="journal article" date="2020" name="Nature">
        <title>Six reference-quality genomes reveal evolution of bat adaptations.</title>
        <authorList>
            <person name="Jebb D."/>
            <person name="Huang Z."/>
            <person name="Pippel M."/>
            <person name="Hughes G.M."/>
            <person name="Lavrichenko K."/>
            <person name="Devanna P."/>
            <person name="Winkler S."/>
            <person name="Jermiin L.S."/>
            <person name="Skirmuntt E.C."/>
            <person name="Katzourakis A."/>
            <person name="Burkitt-Gray L."/>
            <person name="Ray D.A."/>
            <person name="Sullivan K.A.M."/>
            <person name="Roscito J.G."/>
            <person name="Kirilenko B.M."/>
            <person name="Davalos L.M."/>
            <person name="Corthals A.P."/>
            <person name="Power M.L."/>
            <person name="Jones G."/>
            <person name="Ransome R.D."/>
            <person name="Dechmann D.K.N."/>
            <person name="Locatelli A.G."/>
            <person name="Puechmaille S.J."/>
            <person name="Fedrigo O."/>
            <person name="Jarvis E.D."/>
            <person name="Hiller M."/>
            <person name="Vernes S.C."/>
            <person name="Myers E.W."/>
            <person name="Teeling E.C."/>
        </authorList>
    </citation>
    <scope>NUCLEOTIDE SEQUENCE [LARGE SCALE GENOMIC DNA]</scope>
    <source>
        <strain evidence="5">MMolMol1</strain>
        <tissue evidence="5">Muscle</tissue>
    </source>
</reference>
<dbReference type="GO" id="GO:0035658">
    <property type="term" value="C:Mon1-Ccz1 complex"/>
    <property type="evidence" value="ECO:0007669"/>
    <property type="project" value="TreeGrafter"/>
</dbReference>
<dbReference type="AlphaFoldDB" id="A0A7J8C9D1"/>
<dbReference type="InterPro" id="IPR004353">
    <property type="entry name" value="Mon1"/>
</dbReference>
<dbReference type="Proteomes" id="UP000550707">
    <property type="component" value="Unassembled WGS sequence"/>
</dbReference>